<dbReference type="InterPro" id="IPR057394">
    <property type="entry name" value="PIGBOS1"/>
</dbReference>
<keyword evidence="3" id="KW-1185">Reference proteome</keyword>
<sequence length="73" mass="7882">MSGRKILTIGLVAVFGVTNAYYTFGPSLQELHQERISSDPLKTTPSGLPQSPDASEGKKADGFTESRQAKKNQ</sequence>
<evidence type="ECO:0000313" key="3">
    <source>
        <dbReference type="Proteomes" id="UP001286456"/>
    </source>
</evidence>
<protein>
    <submittedName>
        <fullName evidence="2">Uncharacterized protein</fullName>
    </submittedName>
</protein>
<dbReference type="Pfam" id="PF23670">
    <property type="entry name" value="PIGBOS1"/>
    <property type="match status" value="1"/>
</dbReference>
<dbReference type="AlphaFoldDB" id="A0AAE0I9C7"/>
<reference evidence="2" key="1">
    <citation type="journal article" date="2023" name="Mol. Phylogenet. Evol.">
        <title>Genome-scale phylogeny and comparative genomics of the fungal order Sordariales.</title>
        <authorList>
            <person name="Hensen N."/>
            <person name="Bonometti L."/>
            <person name="Westerberg I."/>
            <person name="Brannstrom I.O."/>
            <person name="Guillou S."/>
            <person name="Cros-Aarteil S."/>
            <person name="Calhoun S."/>
            <person name="Haridas S."/>
            <person name="Kuo A."/>
            <person name="Mondo S."/>
            <person name="Pangilinan J."/>
            <person name="Riley R."/>
            <person name="LaButti K."/>
            <person name="Andreopoulos B."/>
            <person name="Lipzen A."/>
            <person name="Chen C."/>
            <person name="Yan M."/>
            <person name="Daum C."/>
            <person name="Ng V."/>
            <person name="Clum A."/>
            <person name="Steindorff A."/>
            <person name="Ohm R.A."/>
            <person name="Martin F."/>
            <person name="Silar P."/>
            <person name="Natvig D.O."/>
            <person name="Lalanne C."/>
            <person name="Gautier V."/>
            <person name="Ament-Velasquez S.L."/>
            <person name="Kruys A."/>
            <person name="Hutchinson M.I."/>
            <person name="Powell A.J."/>
            <person name="Barry K."/>
            <person name="Miller A.N."/>
            <person name="Grigoriev I.V."/>
            <person name="Debuchy R."/>
            <person name="Gladieux P."/>
            <person name="Hiltunen Thoren M."/>
            <person name="Johannesson H."/>
        </authorList>
    </citation>
    <scope>NUCLEOTIDE SEQUENCE</scope>
    <source>
        <strain evidence="2">SMH4131-1</strain>
    </source>
</reference>
<dbReference type="EMBL" id="JAUEPO010000005">
    <property type="protein sequence ID" value="KAK3320977.1"/>
    <property type="molecule type" value="Genomic_DNA"/>
</dbReference>
<name>A0AAE0I9C7_9PEZI</name>
<feature type="compositionally biased region" description="Polar residues" evidence="1">
    <location>
        <begin position="40"/>
        <end position="53"/>
    </location>
</feature>
<organism evidence="2 3">
    <name type="scientific">Cercophora scortea</name>
    <dbReference type="NCBI Taxonomy" id="314031"/>
    <lineage>
        <taxon>Eukaryota</taxon>
        <taxon>Fungi</taxon>
        <taxon>Dikarya</taxon>
        <taxon>Ascomycota</taxon>
        <taxon>Pezizomycotina</taxon>
        <taxon>Sordariomycetes</taxon>
        <taxon>Sordariomycetidae</taxon>
        <taxon>Sordariales</taxon>
        <taxon>Lasiosphaeriaceae</taxon>
        <taxon>Cercophora</taxon>
    </lineage>
</organism>
<gene>
    <name evidence="2" type="ORF">B0T19DRAFT_444776</name>
</gene>
<proteinExistence type="predicted"/>
<dbReference type="Proteomes" id="UP001286456">
    <property type="component" value="Unassembled WGS sequence"/>
</dbReference>
<evidence type="ECO:0000313" key="2">
    <source>
        <dbReference type="EMBL" id="KAK3320977.1"/>
    </source>
</evidence>
<comment type="caution">
    <text evidence="2">The sequence shown here is derived from an EMBL/GenBank/DDBJ whole genome shotgun (WGS) entry which is preliminary data.</text>
</comment>
<accession>A0AAE0I9C7</accession>
<evidence type="ECO:0000256" key="1">
    <source>
        <dbReference type="SAM" id="MobiDB-lite"/>
    </source>
</evidence>
<feature type="region of interest" description="Disordered" evidence="1">
    <location>
        <begin position="33"/>
        <end position="73"/>
    </location>
</feature>
<reference evidence="2" key="2">
    <citation type="submission" date="2023-06" db="EMBL/GenBank/DDBJ databases">
        <authorList>
            <consortium name="Lawrence Berkeley National Laboratory"/>
            <person name="Haridas S."/>
            <person name="Hensen N."/>
            <person name="Bonometti L."/>
            <person name="Westerberg I."/>
            <person name="Brannstrom I.O."/>
            <person name="Guillou S."/>
            <person name="Cros-Aarteil S."/>
            <person name="Calhoun S."/>
            <person name="Kuo A."/>
            <person name="Mondo S."/>
            <person name="Pangilinan J."/>
            <person name="Riley R."/>
            <person name="Labutti K."/>
            <person name="Andreopoulos B."/>
            <person name="Lipzen A."/>
            <person name="Chen C."/>
            <person name="Yanf M."/>
            <person name="Daum C."/>
            <person name="Ng V."/>
            <person name="Clum A."/>
            <person name="Steindorff A."/>
            <person name="Ohm R."/>
            <person name="Martin F."/>
            <person name="Silar P."/>
            <person name="Natvig D."/>
            <person name="Lalanne C."/>
            <person name="Gautier V."/>
            <person name="Ament-Velasquez S.L."/>
            <person name="Kruys A."/>
            <person name="Hutchinson M.I."/>
            <person name="Powell A.J."/>
            <person name="Barry K."/>
            <person name="Miller A.N."/>
            <person name="Grigoriev I.V."/>
            <person name="Debuchy R."/>
            <person name="Gladieux P."/>
            <person name="Thoren M.H."/>
            <person name="Johannesson H."/>
        </authorList>
    </citation>
    <scope>NUCLEOTIDE SEQUENCE</scope>
    <source>
        <strain evidence="2">SMH4131-1</strain>
    </source>
</reference>
<feature type="compositionally biased region" description="Basic and acidic residues" evidence="1">
    <location>
        <begin position="55"/>
        <end position="73"/>
    </location>
</feature>